<dbReference type="InterPro" id="IPR003137">
    <property type="entry name" value="PA_domain"/>
</dbReference>
<reference evidence="4" key="1">
    <citation type="submission" date="2019-12" db="EMBL/GenBank/DDBJ databases">
        <title>Genome sequencing and annotation of Brassica cretica.</title>
        <authorList>
            <person name="Studholme D.J."/>
            <person name="Sarris P.F."/>
        </authorList>
    </citation>
    <scope>NUCLEOTIDE SEQUENCE</scope>
    <source>
        <strain evidence="4">PFS-001/15</strain>
        <tissue evidence="4">Leaf</tissue>
    </source>
</reference>
<dbReference type="Gene3D" id="3.50.30.30">
    <property type="match status" value="1"/>
</dbReference>
<evidence type="ECO:0000256" key="2">
    <source>
        <dbReference type="SAM" id="MobiDB-lite"/>
    </source>
</evidence>
<dbReference type="AlphaFoldDB" id="A0A8S9I6R6"/>
<protein>
    <recommendedName>
        <fullName evidence="3">PA domain-containing protein</fullName>
    </recommendedName>
</protein>
<dbReference type="Pfam" id="PF02225">
    <property type="entry name" value="PA"/>
    <property type="match status" value="1"/>
</dbReference>
<feature type="domain" description="PA" evidence="3">
    <location>
        <begin position="13"/>
        <end position="68"/>
    </location>
</feature>
<sequence length="165" mass="18018">MIVDLFTAQGQDVVIVDRGNCPLTAKANNAEAAGASVLLIVNNQKELYKMVCEPDETDLDIKIPAVICSLKMLVQPWKRCLLTVQKRHTAQHSDSGRFRSENLTTGKISPASSAAENKLESWWLEVVEFGGGSGQTGSGSKKSGKPMNQKSVQISFRIRPKKEST</sequence>
<evidence type="ECO:0000256" key="1">
    <source>
        <dbReference type="ARBA" id="ARBA00023180"/>
    </source>
</evidence>
<organism evidence="4 5">
    <name type="scientific">Brassica cretica</name>
    <name type="common">Mustard</name>
    <dbReference type="NCBI Taxonomy" id="69181"/>
    <lineage>
        <taxon>Eukaryota</taxon>
        <taxon>Viridiplantae</taxon>
        <taxon>Streptophyta</taxon>
        <taxon>Embryophyta</taxon>
        <taxon>Tracheophyta</taxon>
        <taxon>Spermatophyta</taxon>
        <taxon>Magnoliopsida</taxon>
        <taxon>eudicotyledons</taxon>
        <taxon>Gunneridae</taxon>
        <taxon>Pentapetalae</taxon>
        <taxon>rosids</taxon>
        <taxon>malvids</taxon>
        <taxon>Brassicales</taxon>
        <taxon>Brassicaceae</taxon>
        <taxon>Brassiceae</taxon>
        <taxon>Brassica</taxon>
    </lineage>
</organism>
<dbReference type="EMBL" id="QGKW02001911">
    <property type="protein sequence ID" value="KAF2565409.1"/>
    <property type="molecule type" value="Genomic_DNA"/>
</dbReference>
<proteinExistence type="predicted"/>
<evidence type="ECO:0000259" key="3">
    <source>
        <dbReference type="Pfam" id="PF02225"/>
    </source>
</evidence>
<gene>
    <name evidence="4" type="ORF">F2Q68_00025840</name>
</gene>
<evidence type="ECO:0000313" key="5">
    <source>
        <dbReference type="Proteomes" id="UP000712281"/>
    </source>
</evidence>
<feature type="region of interest" description="Disordered" evidence="2">
    <location>
        <begin position="132"/>
        <end position="165"/>
    </location>
</feature>
<accession>A0A8S9I6R6</accession>
<keyword evidence="1" id="KW-0325">Glycoprotein</keyword>
<dbReference type="InterPro" id="IPR046450">
    <property type="entry name" value="PA_dom_sf"/>
</dbReference>
<name>A0A8S9I6R6_BRACR</name>
<evidence type="ECO:0000313" key="4">
    <source>
        <dbReference type="EMBL" id="KAF2565409.1"/>
    </source>
</evidence>
<dbReference type="SUPFAM" id="SSF52025">
    <property type="entry name" value="PA domain"/>
    <property type="match status" value="1"/>
</dbReference>
<comment type="caution">
    <text evidence="4">The sequence shown here is derived from an EMBL/GenBank/DDBJ whole genome shotgun (WGS) entry which is preliminary data.</text>
</comment>
<dbReference type="Proteomes" id="UP000712281">
    <property type="component" value="Unassembled WGS sequence"/>
</dbReference>